<dbReference type="Gene3D" id="3.40.50.150">
    <property type="entry name" value="Vaccinia Virus protein VP39"/>
    <property type="match status" value="1"/>
</dbReference>
<reference evidence="2 3" key="1">
    <citation type="submission" date="2017-09" db="EMBL/GenBank/DDBJ databases">
        <title>Depth-based differentiation of microbial function through sediment-hosted aquifers and enrichment of novel symbionts in the deep terrestrial subsurface.</title>
        <authorList>
            <person name="Probst A.J."/>
            <person name="Ladd B."/>
            <person name="Jarett J.K."/>
            <person name="Geller-Mcgrath D.E."/>
            <person name="Sieber C.M."/>
            <person name="Emerson J.B."/>
            <person name="Anantharaman K."/>
            <person name="Thomas B.C."/>
            <person name="Malmstrom R."/>
            <person name="Stieglmeier M."/>
            <person name="Klingl A."/>
            <person name="Woyke T."/>
            <person name="Ryan C.M."/>
            <person name="Banfield J.F."/>
        </authorList>
    </citation>
    <scope>NUCLEOTIDE SEQUENCE [LARGE SCALE GENOMIC DNA]</scope>
    <source>
        <strain evidence="2">CG11_big_fil_rev_8_21_14_0_20_35_14</strain>
    </source>
</reference>
<evidence type="ECO:0000313" key="2">
    <source>
        <dbReference type="EMBL" id="PIR04947.1"/>
    </source>
</evidence>
<dbReference type="Pfam" id="PF13847">
    <property type="entry name" value="Methyltransf_31"/>
    <property type="match status" value="1"/>
</dbReference>
<comment type="caution">
    <text evidence="2">The sequence shown here is derived from an EMBL/GenBank/DDBJ whole genome shotgun (WGS) entry which is preliminary data.</text>
</comment>
<dbReference type="SUPFAM" id="SSF53335">
    <property type="entry name" value="S-adenosyl-L-methionine-dependent methyltransferases"/>
    <property type="match status" value="1"/>
</dbReference>
<dbReference type="AlphaFoldDB" id="A0A2H0N7V6"/>
<evidence type="ECO:0000313" key="3">
    <source>
        <dbReference type="Proteomes" id="UP000229893"/>
    </source>
</evidence>
<proteinExistence type="predicted"/>
<dbReference type="Proteomes" id="UP000229893">
    <property type="component" value="Unassembled WGS sequence"/>
</dbReference>
<evidence type="ECO:0000259" key="1">
    <source>
        <dbReference type="Pfam" id="PF13847"/>
    </source>
</evidence>
<accession>A0A2H0N7V6</accession>
<dbReference type="InterPro" id="IPR025714">
    <property type="entry name" value="Methyltranfer_dom"/>
</dbReference>
<protein>
    <recommendedName>
        <fullName evidence="1">Methyltransferase domain-containing protein</fullName>
    </recommendedName>
</protein>
<name>A0A2H0N7V6_9BACT</name>
<dbReference type="CDD" id="cd02440">
    <property type="entry name" value="AdoMet_MTases"/>
    <property type="match status" value="1"/>
</dbReference>
<dbReference type="EMBL" id="PCWO01000027">
    <property type="protein sequence ID" value="PIR04947.1"/>
    <property type="molecule type" value="Genomic_DNA"/>
</dbReference>
<organism evidence="2 3">
    <name type="scientific">Candidatus Liptonbacteria bacterium CG11_big_fil_rev_8_21_14_0_20_35_14</name>
    <dbReference type="NCBI Taxonomy" id="1974634"/>
    <lineage>
        <taxon>Bacteria</taxon>
        <taxon>Candidatus Liptoniibacteriota</taxon>
    </lineage>
</organism>
<feature type="domain" description="Methyltransferase" evidence="1">
    <location>
        <begin position="75"/>
        <end position="167"/>
    </location>
</feature>
<sequence length="273" mass="31754">MQNILMQPDILMKKKKGFTFLKMKHLYNNIYLCNQEDKQFIHIIESDIFIEVKKDGYIPKSGLLLSDYLLLCDLKNKSVLDIGTGETGFIANYSKFLGAKDVYGVDIDPEIIKHAQSAYLKDIQKINWHVSNIFSFFNQNLKFDFIVSNPPQMPMEVAGNTHDYGGEDGRIIIEKIIKNSKNFTHKDSKLIILLFDFLGVDISYNNSLSLFKFASNINMSSKIIKSYKNNIRKGGQTEKNINWIRKKFPKYKFKMDENNNLYFHSLIVEFNNK</sequence>
<gene>
    <name evidence="2" type="ORF">COV57_01775</name>
</gene>
<dbReference type="InterPro" id="IPR029063">
    <property type="entry name" value="SAM-dependent_MTases_sf"/>
</dbReference>